<comment type="caution">
    <text evidence="1">The sequence shown here is derived from an EMBL/GenBank/DDBJ whole genome shotgun (WGS) entry which is preliminary data.</text>
</comment>
<proteinExistence type="predicted"/>
<evidence type="ECO:0000313" key="2">
    <source>
        <dbReference type="Proteomes" id="UP000307720"/>
    </source>
</evidence>
<sequence>MKKLGIFIPVLLCIMAFTGFFLIKRSIPDELNVVRGKDQREIKLDLPMVEQEAVEAGGRDESNIPQGSVKISCSLLGVIPIKDIHVNVVEEKKVTPGGEAIGIYMKTMGILVVGTGTVRGLDGLDYEPALNIVQSGDYITSVNDSPVRNKEELTQLINGSKGEELVLEVQRNGETTTLKLAPVHTENDEYKLGIWVRDDTQGIGTLTYVDEEKNFGALGHGISDVDTGELLNLSGGTLYHADILSVTKGERGVPGELSGVIHYRTEEELGEIGENTEEGIFGTANKQMEEIAAASEPVEIAYKQEVEEGAATILCAVEGEVQEYQAEIKKIYLNSGDANKSMVIQVTDPVLLEKTGGIVQGMSGSPILQNGKLIGAVTHVFIQDATSGFGIFIENMLEH</sequence>
<keyword evidence="2" id="KW-1185">Reference proteome</keyword>
<reference evidence="1" key="1">
    <citation type="submission" date="2019-04" db="EMBL/GenBank/DDBJ databases">
        <title>Microbes associate with the intestines of laboratory mice.</title>
        <authorList>
            <person name="Navarre W."/>
            <person name="Wong E."/>
            <person name="Huang K."/>
            <person name="Tropini C."/>
            <person name="Ng K."/>
            <person name="Yu B."/>
        </authorList>
    </citation>
    <scope>NUCLEOTIDE SEQUENCE</scope>
    <source>
        <strain evidence="1">NM72_1-8</strain>
    </source>
</reference>
<dbReference type="EMBL" id="SRZB01000003">
    <property type="protein sequence ID" value="TGY00126.1"/>
    <property type="molecule type" value="Genomic_DNA"/>
</dbReference>
<gene>
    <name evidence="1" type="primary">spoIVB</name>
    <name evidence="1" type="ORF">E5357_03090</name>
</gene>
<protein>
    <submittedName>
        <fullName evidence="1">SpoIVB peptidase</fullName>
        <ecNumber evidence="1">3.4.21.116</ecNumber>
    </submittedName>
</protein>
<accession>A0AC61R238</accession>
<dbReference type="EC" id="3.4.21.116" evidence="1"/>
<organism evidence="1 2">
    <name type="scientific">Hominisplanchenecus murintestinalis</name>
    <dbReference type="NCBI Taxonomy" id="2941517"/>
    <lineage>
        <taxon>Bacteria</taxon>
        <taxon>Bacillati</taxon>
        <taxon>Bacillota</taxon>
        <taxon>Clostridia</taxon>
        <taxon>Lachnospirales</taxon>
        <taxon>Lachnospiraceae</taxon>
        <taxon>Hominisplanchenecus</taxon>
    </lineage>
</organism>
<evidence type="ECO:0000313" key="1">
    <source>
        <dbReference type="EMBL" id="TGY00126.1"/>
    </source>
</evidence>
<keyword evidence="1" id="KW-0378">Hydrolase</keyword>
<dbReference type="Proteomes" id="UP000307720">
    <property type="component" value="Unassembled WGS sequence"/>
</dbReference>
<name>A0AC61R238_9FIRM</name>